<evidence type="ECO:0000256" key="1">
    <source>
        <dbReference type="SAM" id="MobiDB-lite"/>
    </source>
</evidence>
<keyword evidence="2" id="KW-1133">Transmembrane helix</keyword>
<protein>
    <submittedName>
        <fullName evidence="3">Uncharacterized protein</fullName>
    </submittedName>
</protein>
<feature type="transmembrane region" description="Helical" evidence="2">
    <location>
        <begin position="145"/>
        <end position="165"/>
    </location>
</feature>
<dbReference type="Proteomes" id="UP000236290">
    <property type="component" value="Unassembled WGS sequence"/>
</dbReference>
<feature type="region of interest" description="Disordered" evidence="1">
    <location>
        <begin position="1"/>
        <end position="25"/>
    </location>
</feature>
<evidence type="ECO:0000313" key="4">
    <source>
        <dbReference type="Proteomes" id="UP000236290"/>
    </source>
</evidence>
<sequence length="251" mass="28007">MAQRTAKQHPQTTHRRTRIRHQHKSLPPSLRRLLPWLNSWSVNATTLLHSSNNTNTNHLFHLSRGLTNTFGVFQTFYKHSILFHHSPPAITWINSLQSRLLMSIGVITGPLFDAGYFHILIPFGSFMVVLGYMMTSFSTHYSQIMLSHGLCVVIGFYLLPILNAASTFGRITPNFLADHVGPLNMLAPAASITALLAHCWIAVNLSTFYGFFSGSFVSLPPRRHDSFNQGSQRPGNSPRHVLCSSVVSIAS</sequence>
<dbReference type="AlphaFoldDB" id="A0A2K0U0V0"/>
<name>A0A2K0U0V0_TRIHA</name>
<gene>
    <name evidence="3" type="ORF">THARTR1_08050</name>
</gene>
<feature type="transmembrane region" description="Helical" evidence="2">
    <location>
        <begin position="185"/>
        <end position="212"/>
    </location>
</feature>
<accession>A0A2K0U0V0</accession>
<feature type="compositionally biased region" description="Basic residues" evidence="1">
    <location>
        <begin position="12"/>
        <end position="24"/>
    </location>
</feature>
<dbReference type="EMBL" id="MTYI01000125">
    <property type="protein sequence ID" value="PNP51400.1"/>
    <property type="molecule type" value="Genomic_DNA"/>
</dbReference>
<comment type="caution">
    <text evidence="3">The sequence shown here is derived from an EMBL/GenBank/DDBJ whole genome shotgun (WGS) entry which is preliminary data.</text>
</comment>
<keyword evidence="2" id="KW-0472">Membrane</keyword>
<feature type="transmembrane region" description="Helical" evidence="2">
    <location>
        <begin position="115"/>
        <end position="133"/>
    </location>
</feature>
<proteinExistence type="predicted"/>
<evidence type="ECO:0000256" key="2">
    <source>
        <dbReference type="SAM" id="Phobius"/>
    </source>
</evidence>
<dbReference type="OrthoDB" id="6509908at2759"/>
<organism evidence="3 4">
    <name type="scientific">Trichoderma harzianum</name>
    <name type="common">Hypocrea lixii</name>
    <dbReference type="NCBI Taxonomy" id="5544"/>
    <lineage>
        <taxon>Eukaryota</taxon>
        <taxon>Fungi</taxon>
        <taxon>Dikarya</taxon>
        <taxon>Ascomycota</taxon>
        <taxon>Pezizomycotina</taxon>
        <taxon>Sordariomycetes</taxon>
        <taxon>Hypocreomycetidae</taxon>
        <taxon>Hypocreales</taxon>
        <taxon>Hypocreaceae</taxon>
        <taxon>Trichoderma</taxon>
    </lineage>
</organism>
<evidence type="ECO:0000313" key="3">
    <source>
        <dbReference type="EMBL" id="PNP51400.1"/>
    </source>
</evidence>
<reference evidence="3 4" key="1">
    <citation type="submission" date="2017-02" db="EMBL/GenBank/DDBJ databases">
        <title>Genomes of Trichoderma spp. with biocontrol activity.</title>
        <authorList>
            <person name="Gardiner D."/>
            <person name="Kazan K."/>
            <person name="Vos C."/>
            <person name="Harvey P."/>
        </authorList>
    </citation>
    <scope>NUCLEOTIDE SEQUENCE [LARGE SCALE GENOMIC DNA]</scope>
    <source>
        <strain evidence="3 4">Tr1</strain>
    </source>
</reference>
<keyword evidence="2" id="KW-0812">Transmembrane</keyword>